<evidence type="ECO:0000256" key="1">
    <source>
        <dbReference type="ARBA" id="ARBA00022737"/>
    </source>
</evidence>
<feature type="repeat" description="ANK" evidence="3">
    <location>
        <begin position="545"/>
        <end position="577"/>
    </location>
</feature>
<dbReference type="AlphaFoldDB" id="A0AAE0NQ63"/>
<dbReference type="Gene3D" id="1.25.40.20">
    <property type="entry name" value="Ankyrin repeat-containing domain"/>
    <property type="match status" value="3"/>
</dbReference>
<comment type="caution">
    <text evidence="5">The sequence shown here is derived from an EMBL/GenBank/DDBJ whole genome shotgun (WGS) entry which is preliminary data.</text>
</comment>
<dbReference type="PROSITE" id="PS50088">
    <property type="entry name" value="ANK_REPEAT"/>
    <property type="match status" value="5"/>
</dbReference>
<dbReference type="PROSITE" id="PS50297">
    <property type="entry name" value="ANK_REP_REGION"/>
    <property type="match status" value="5"/>
</dbReference>
<dbReference type="SUPFAM" id="SSF48403">
    <property type="entry name" value="Ankyrin repeat"/>
    <property type="match status" value="1"/>
</dbReference>
<evidence type="ECO:0000313" key="5">
    <source>
        <dbReference type="EMBL" id="KAK3385624.1"/>
    </source>
</evidence>
<feature type="region of interest" description="Disordered" evidence="4">
    <location>
        <begin position="254"/>
        <end position="274"/>
    </location>
</feature>
<keyword evidence="1" id="KW-0677">Repeat</keyword>
<evidence type="ECO:0000256" key="2">
    <source>
        <dbReference type="ARBA" id="ARBA00023043"/>
    </source>
</evidence>
<evidence type="ECO:0000313" key="6">
    <source>
        <dbReference type="Proteomes" id="UP001285441"/>
    </source>
</evidence>
<sequence>MDPVTAISTIAGVVTVVVSTTNSLRQLISSIKDSSDVMRAIATELDGLADILELTKKLITARKLRKGDVYVIEVVQRSIKDCQKPMEKLLLIIEPLLQAPEEGVGSFRQKRIDLVRAMSWPTRWNEIKAQKRALESQKTNLLMIIHLVGDYMAGKSEDAIRRDFARRFAQEVRRPGTARGRRMRAKLEDDISTIVGSRLEHYDTDEDDDGGGDENHIENDDQTGTILPIHEPRNPALAFLKAITAGDTDTVSAFLKSGTNPSRRSPDGSTPLHLSARLDCRPTATLLLDHGVNINAKDGEGRTALDIAARGHCISVVSLLIERGSLLGTLPHDILTTVGIDGQWKPALQSLAARSSSLDQARLIHKAVEAFDLPALSLLLEAGFDVNSSDRGFYPIHHAVMQGNLPTVELLVQHGANVNQRVTSGALGVPRSDAIKELTSVRDCSYDSSPLSLTVDNLEVFEFLLAHGADPDLPLEPPNGTPCLNAICMNKFFPFAKAILEAGADPNRRDEAGRTPLWWCIDMYNIRLMRELIQHGADVNARLGDGVTLLHKAVWDNRFLEAELLLQSGANAAARDFTGHTPLQRAEKDGRACDELITLLRAHERSGGGGDSG</sequence>
<protein>
    <submittedName>
        <fullName evidence="5">Ankyrin repeat-containing domain protein</fullName>
    </submittedName>
</protein>
<keyword evidence="6" id="KW-1185">Reference proteome</keyword>
<dbReference type="Proteomes" id="UP001285441">
    <property type="component" value="Unassembled WGS sequence"/>
</dbReference>
<dbReference type="InterPro" id="IPR002110">
    <property type="entry name" value="Ankyrin_rpt"/>
</dbReference>
<reference evidence="5" key="1">
    <citation type="journal article" date="2023" name="Mol. Phylogenet. Evol.">
        <title>Genome-scale phylogeny and comparative genomics of the fungal order Sordariales.</title>
        <authorList>
            <person name="Hensen N."/>
            <person name="Bonometti L."/>
            <person name="Westerberg I."/>
            <person name="Brannstrom I.O."/>
            <person name="Guillou S."/>
            <person name="Cros-Aarteil S."/>
            <person name="Calhoun S."/>
            <person name="Haridas S."/>
            <person name="Kuo A."/>
            <person name="Mondo S."/>
            <person name="Pangilinan J."/>
            <person name="Riley R."/>
            <person name="LaButti K."/>
            <person name="Andreopoulos B."/>
            <person name="Lipzen A."/>
            <person name="Chen C."/>
            <person name="Yan M."/>
            <person name="Daum C."/>
            <person name="Ng V."/>
            <person name="Clum A."/>
            <person name="Steindorff A."/>
            <person name="Ohm R.A."/>
            <person name="Martin F."/>
            <person name="Silar P."/>
            <person name="Natvig D.O."/>
            <person name="Lalanne C."/>
            <person name="Gautier V."/>
            <person name="Ament-Velasquez S.L."/>
            <person name="Kruys A."/>
            <person name="Hutchinson M.I."/>
            <person name="Powell A.J."/>
            <person name="Barry K."/>
            <person name="Miller A.N."/>
            <person name="Grigoriev I.V."/>
            <person name="Debuchy R."/>
            <person name="Gladieux P."/>
            <person name="Hiltunen Thoren M."/>
            <person name="Johannesson H."/>
        </authorList>
    </citation>
    <scope>NUCLEOTIDE SEQUENCE</scope>
    <source>
        <strain evidence="5">CBS 232.78</strain>
    </source>
</reference>
<reference evidence="5" key="2">
    <citation type="submission" date="2023-06" db="EMBL/GenBank/DDBJ databases">
        <authorList>
            <consortium name="Lawrence Berkeley National Laboratory"/>
            <person name="Haridas S."/>
            <person name="Hensen N."/>
            <person name="Bonometti L."/>
            <person name="Westerberg I."/>
            <person name="Brannstrom I.O."/>
            <person name="Guillou S."/>
            <person name="Cros-Aarteil S."/>
            <person name="Calhoun S."/>
            <person name="Kuo A."/>
            <person name="Mondo S."/>
            <person name="Pangilinan J."/>
            <person name="Riley R."/>
            <person name="LaButti K."/>
            <person name="Andreopoulos B."/>
            <person name="Lipzen A."/>
            <person name="Chen C."/>
            <person name="Yanf M."/>
            <person name="Daum C."/>
            <person name="Ng V."/>
            <person name="Clum A."/>
            <person name="Steindorff A."/>
            <person name="Ohm R."/>
            <person name="Martin F."/>
            <person name="Silar P."/>
            <person name="Natvig D."/>
            <person name="Lalanne C."/>
            <person name="Gautier V."/>
            <person name="Ament-velasquez S.L."/>
            <person name="Kruys A."/>
            <person name="Hutchinson M.I."/>
            <person name="Powell A.J."/>
            <person name="Barry K."/>
            <person name="Miller A.N."/>
            <person name="Grigoriev I.V."/>
            <person name="Debuchy R."/>
            <person name="Gladieux P."/>
            <person name="Thoren M.H."/>
            <person name="Johannesson H."/>
        </authorList>
    </citation>
    <scope>NUCLEOTIDE SEQUENCE</scope>
    <source>
        <strain evidence="5">CBS 232.78</strain>
    </source>
</reference>
<feature type="compositionally biased region" description="Acidic residues" evidence="4">
    <location>
        <begin position="203"/>
        <end position="212"/>
    </location>
</feature>
<dbReference type="SMART" id="SM00248">
    <property type="entry name" value="ANK"/>
    <property type="match status" value="9"/>
</dbReference>
<dbReference type="Pfam" id="PF13637">
    <property type="entry name" value="Ank_4"/>
    <property type="match status" value="1"/>
</dbReference>
<organism evidence="5 6">
    <name type="scientific">Podospora didyma</name>
    <dbReference type="NCBI Taxonomy" id="330526"/>
    <lineage>
        <taxon>Eukaryota</taxon>
        <taxon>Fungi</taxon>
        <taxon>Dikarya</taxon>
        <taxon>Ascomycota</taxon>
        <taxon>Pezizomycotina</taxon>
        <taxon>Sordariomycetes</taxon>
        <taxon>Sordariomycetidae</taxon>
        <taxon>Sordariales</taxon>
        <taxon>Podosporaceae</taxon>
        <taxon>Podospora</taxon>
    </lineage>
</organism>
<gene>
    <name evidence="5" type="ORF">B0H63DRAFT_473295</name>
</gene>
<dbReference type="InterPro" id="IPR036770">
    <property type="entry name" value="Ankyrin_rpt-contain_sf"/>
</dbReference>
<proteinExistence type="predicted"/>
<dbReference type="PANTHER" id="PTHR24198">
    <property type="entry name" value="ANKYRIN REPEAT AND PROTEIN KINASE DOMAIN-CONTAINING PROTEIN"/>
    <property type="match status" value="1"/>
</dbReference>
<keyword evidence="2 3" id="KW-0040">ANK repeat</keyword>
<feature type="repeat" description="ANK" evidence="3">
    <location>
        <begin position="512"/>
        <end position="544"/>
    </location>
</feature>
<feature type="region of interest" description="Disordered" evidence="4">
    <location>
        <begin position="199"/>
        <end position="228"/>
    </location>
</feature>
<feature type="repeat" description="ANK" evidence="3">
    <location>
        <begin position="300"/>
        <end position="325"/>
    </location>
</feature>
<dbReference type="EMBL" id="JAULSW010000004">
    <property type="protein sequence ID" value="KAK3385624.1"/>
    <property type="molecule type" value="Genomic_DNA"/>
</dbReference>
<feature type="repeat" description="ANK" evidence="3">
    <location>
        <begin position="391"/>
        <end position="423"/>
    </location>
</feature>
<evidence type="ECO:0000256" key="4">
    <source>
        <dbReference type="SAM" id="MobiDB-lite"/>
    </source>
</evidence>
<feature type="repeat" description="ANK" evidence="3">
    <location>
        <begin position="267"/>
        <end position="299"/>
    </location>
</feature>
<dbReference type="PANTHER" id="PTHR24198:SF165">
    <property type="entry name" value="ANKYRIN REPEAT-CONTAINING PROTEIN-RELATED"/>
    <property type="match status" value="1"/>
</dbReference>
<dbReference type="Pfam" id="PF12796">
    <property type="entry name" value="Ank_2"/>
    <property type="match status" value="2"/>
</dbReference>
<accession>A0AAE0NQ63</accession>
<feature type="compositionally biased region" description="Polar residues" evidence="4">
    <location>
        <begin position="254"/>
        <end position="263"/>
    </location>
</feature>
<name>A0AAE0NQ63_9PEZI</name>
<evidence type="ECO:0000256" key="3">
    <source>
        <dbReference type="PROSITE-ProRule" id="PRU00023"/>
    </source>
</evidence>